<dbReference type="SUPFAM" id="SSF46785">
    <property type="entry name" value="Winged helix' DNA-binding domain"/>
    <property type="match status" value="1"/>
</dbReference>
<accession>A0A6B0Y2G3</accession>
<dbReference type="SMART" id="SM00895">
    <property type="entry name" value="FCD"/>
    <property type="match status" value="1"/>
</dbReference>
<comment type="caution">
    <text evidence="6">The sequence shown here is derived from an EMBL/GenBank/DDBJ whole genome shotgun (WGS) entry which is preliminary data.</text>
</comment>
<dbReference type="Pfam" id="PF07729">
    <property type="entry name" value="FCD"/>
    <property type="match status" value="1"/>
</dbReference>
<evidence type="ECO:0000259" key="5">
    <source>
        <dbReference type="PROSITE" id="PS50949"/>
    </source>
</evidence>
<dbReference type="GO" id="GO:0003700">
    <property type="term" value="F:DNA-binding transcription factor activity"/>
    <property type="evidence" value="ECO:0007669"/>
    <property type="project" value="InterPro"/>
</dbReference>
<gene>
    <name evidence="6" type="ORF">F4Y60_09125</name>
</gene>
<feature type="coiled-coil region" evidence="4">
    <location>
        <begin position="209"/>
        <end position="236"/>
    </location>
</feature>
<keyword evidence="1" id="KW-0805">Transcription regulation</keyword>
<dbReference type="InterPro" id="IPR011711">
    <property type="entry name" value="GntR_C"/>
</dbReference>
<dbReference type="SMART" id="SM00345">
    <property type="entry name" value="HTH_GNTR"/>
    <property type="match status" value="1"/>
</dbReference>
<evidence type="ECO:0000256" key="2">
    <source>
        <dbReference type="ARBA" id="ARBA00023125"/>
    </source>
</evidence>
<dbReference type="GO" id="GO:0003677">
    <property type="term" value="F:DNA binding"/>
    <property type="evidence" value="ECO:0007669"/>
    <property type="project" value="UniProtKB-KW"/>
</dbReference>
<dbReference type="InterPro" id="IPR036388">
    <property type="entry name" value="WH-like_DNA-bd_sf"/>
</dbReference>
<evidence type="ECO:0000256" key="4">
    <source>
        <dbReference type="SAM" id="Coils"/>
    </source>
</evidence>
<evidence type="ECO:0000256" key="1">
    <source>
        <dbReference type="ARBA" id="ARBA00023015"/>
    </source>
</evidence>
<protein>
    <submittedName>
        <fullName evidence="6">GntR family transcriptional regulator</fullName>
    </submittedName>
</protein>
<dbReference type="Pfam" id="PF00392">
    <property type="entry name" value="GntR"/>
    <property type="match status" value="1"/>
</dbReference>
<dbReference type="InterPro" id="IPR008920">
    <property type="entry name" value="TF_FadR/GntR_C"/>
</dbReference>
<dbReference type="InterPro" id="IPR036390">
    <property type="entry name" value="WH_DNA-bd_sf"/>
</dbReference>
<keyword evidence="3" id="KW-0804">Transcription</keyword>
<organism evidence="6">
    <name type="scientific">Boseongicola sp. SB0664_bin_43</name>
    <dbReference type="NCBI Taxonomy" id="2604844"/>
    <lineage>
        <taxon>Bacteria</taxon>
        <taxon>Pseudomonadati</taxon>
        <taxon>Pseudomonadota</taxon>
        <taxon>Alphaproteobacteria</taxon>
        <taxon>Rhodobacterales</taxon>
        <taxon>Paracoccaceae</taxon>
        <taxon>Boseongicola</taxon>
    </lineage>
</organism>
<sequence length="236" mass="26346">MGGTAWAEELREIGGIGPRKSLAERAADTLREFILLGKLPPGAAVRERELADALNISRTPLKEALRILENEGLVVYGPTRRPRVADPSLEELAQSLAVLGALEALAGELACRNATDAEIAEAADLEERMRLADESTEPLQFFRWDMDFHQTIVRAARNAPLLESHRTYNARLWRARFISSKMRTARDRTLRQHEDILAALRARDGPACARHMRRHLDAAIANIAAAQERLEAEKET</sequence>
<reference evidence="6" key="1">
    <citation type="submission" date="2019-09" db="EMBL/GenBank/DDBJ databases">
        <title>Characterisation of the sponge microbiome using genome-centric metagenomics.</title>
        <authorList>
            <person name="Engelberts J.P."/>
            <person name="Robbins S.J."/>
            <person name="De Goeij J.M."/>
            <person name="Aranda M."/>
            <person name="Bell S.C."/>
            <person name="Webster N.S."/>
        </authorList>
    </citation>
    <scope>NUCLEOTIDE SEQUENCE</scope>
    <source>
        <strain evidence="6">SB0664_bin_43</strain>
    </source>
</reference>
<dbReference type="PRINTS" id="PR00035">
    <property type="entry name" value="HTHGNTR"/>
</dbReference>
<proteinExistence type="predicted"/>
<dbReference type="PANTHER" id="PTHR43537">
    <property type="entry name" value="TRANSCRIPTIONAL REGULATOR, GNTR FAMILY"/>
    <property type="match status" value="1"/>
</dbReference>
<dbReference type="PROSITE" id="PS50949">
    <property type="entry name" value="HTH_GNTR"/>
    <property type="match status" value="1"/>
</dbReference>
<keyword evidence="2" id="KW-0238">DNA-binding</keyword>
<dbReference type="AlphaFoldDB" id="A0A6B0Y2G3"/>
<dbReference type="CDD" id="cd07377">
    <property type="entry name" value="WHTH_GntR"/>
    <property type="match status" value="1"/>
</dbReference>
<dbReference type="InterPro" id="IPR000524">
    <property type="entry name" value="Tscrpt_reg_HTH_GntR"/>
</dbReference>
<dbReference type="PANTHER" id="PTHR43537:SF50">
    <property type="entry name" value="TRANSCRIPTIONAL REGULATORY PROTEIN"/>
    <property type="match status" value="1"/>
</dbReference>
<evidence type="ECO:0000313" key="6">
    <source>
        <dbReference type="EMBL" id="MXY34233.1"/>
    </source>
</evidence>
<keyword evidence="4" id="KW-0175">Coiled coil</keyword>
<dbReference type="SUPFAM" id="SSF48008">
    <property type="entry name" value="GntR ligand-binding domain-like"/>
    <property type="match status" value="1"/>
</dbReference>
<dbReference type="Gene3D" id="1.20.120.530">
    <property type="entry name" value="GntR ligand-binding domain-like"/>
    <property type="match status" value="1"/>
</dbReference>
<name>A0A6B0Y2G3_9RHOB</name>
<dbReference type="Gene3D" id="1.10.10.10">
    <property type="entry name" value="Winged helix-like DNA-binding domain superfamily/Winged helix DNA-binding domain"/>
    <property type="match status" value="1"/>
</dbReference>
<evidence type="ECO:0000256" key="3">
    <source>
        <dbReference type="ARBA" id="ARBA00023163"/>
    </source>
</evidence>
<feature type="domain" description="HTH gntR-type" evidence="5">
    <location>
        <begin position="20"/>
        <end position="87"/>
    </location>
</feature>
<dbReference type="EMBL" id="VXRY01000363">
    <property type="protein sequence ID" value="MXY34233.1"/>
    <property type="molecule type" value="Genomic_DNA"/>
</dbReference>